<dbReference type="Pfam" id="PF00440">
    <property type="entry name" value="TetR_N"/>
    <property type="match status" value="1"/>
</dbReference>
<dbReference type="Pfam" id="PF14246">
    <property type="entry name" value="TetR_C_7"/>
    <property type="match status" value="1"/>
</dbReference>
<feature type="domain" description="HTH tetR-type" evidence="5">
    <location>
        <begin position="16"/>
        <end position="76"/>
    </location>
</feature>
<dbReference type="Gene3D" id="1.10.357.10">
    <property type="entry name" value="Tetracycline Repressor, domain 2"/>
    <property type="match status" value="1"/>
</dbReference>
<dbReference type="Proteomes" id="UP000019277">
    <property type="component" value="Unassembled WGS sequence"/>
</dbReference>
<dbReference type="GO" id="GO:0000976">
    <property type="term" value="F:transcription cis-regulatory region binding"/>
    <property type="evidence" value="ECO:0007669"/>
    <property type="project" value="TreeGrafter"/>
</dbReference>
<name>W7J1Q8_9PSEU</name>
<dbReference type="PATRIC" id="fig|909613.9.peg.1704"/>
<evidence type="ECO:0000256" key="4">
    <source>
        <dbReference type="PROSITE-ProRule" id="PRU00335"/>
    </source>
</evidence>
<dbReference type="SUPFAM" id="SSF46689">
    <property type="entry name" value="Homeodomain-like"/>
    <property type="match status" value="1"/>
</dbReference>
<keyword evidence="3" id="KW-0804">Transcription</keyword>
<dbReference type="InterPro" id="IPR050109">
    <property type="entry name" value="HTH-type_TetR-like_transc_reg"/>
</dbReference>
<proteinExistence type="predicted"/>
<dbReference type="FunFam" id="1.10.10.60:FF:000141">
    <property type="entry name" value="TetR family transcriptional regulator"/>
    <property type="match status" value="1"/>
</dbReference>
<dbReference type="RefSeq" id="WP_035280254.1">
    <property type="nucleotide sequence ID" value="NZ_AYXG01000060.1"/>
</dbReference>
<dbReference type="eggNOG" id="COG1309">
    <property type="taxonomic scope" value="Bacteria"/>
</dbReference>
<dbReference type="AlphaFoldDB" id="W7J1Q8"/>
<dbReference type="Gene3D" id="1.10.10.60">
    <property type="entry name" value="Homeodomain-like"/>
    <property type="match status" value="1"/>
</dbReference>
<dbReference type="PANTHER" id="PTHR30055">
    <property type="entry name" value="HTH-TYPE TRANSCRIPTIONAL REGULATOR RUTR"/>
    <property type="match status" value="1"/>
</dbReference>
<dbReference type="InterPro" id="IPR009057">
    <property type="entry name" value="Homeodomain-like_sf"/>
</dbReference>
<evidence type="ECO:0000313" key="7">
    <source>
        <dbReference type="Proteomes" id="UP000019277"/>
    </source>
</evidence>
<organism evidence="6 7">
    <name type="scientific">Actinokineospora spheciospongiae</name>
    <dbReference type="NCBI Taxonomy" id="909613"/>
    <lineage>
        <taxon>Bacteria</taxon>
        <taxon>Bacillati</taxon>
        <taxon>Actinomycetota</taxon>
        <taxon>Actinomycetes</taxon>
        <taxon>Pseudonocardiales</taxon>
        <taxon>Pseudonocardiaceae</taxon>
        <taxon>Actinokineospora</taxon>
    </lineage>
</organism>
<gene>
    <name evidence="6" type="ORF">UO65_1692</name>
</gene>
<reference evidence="6 7" key="1">
    <citation type="journal article" date="2014" name="Genome Announc.">
        <title>Draft Genome Sequence of the Antitrypanosomally Active Sponge-Associated Bacterium Actinokineospora sp. Strain EG49.</title>
        <authorList>
            <person name="Harjes J."/>
            <person name="Ryu T."/>
            <person name="Abdelmohsen U.R."/>
            <person name="Moitinho-Silva L."/>
            <person name="Horn H."/>
            <person name="Ravasi T."/>
            <person name="Hentschel U."/>
        </authorList>
    </citation>
    <scope>NUCLEOTIDE SEQUENCE [LARGE SCALE GENOMIC DNA]</scope>
    <source>
        <strain evidence="6 7">EG49</strain>
    </source>
</reference>
<accession>A0A8E2WYR1</accession>
<comment type="caution">
    <text evidence="6">The sequence shown here is derived from an EMBL/GenBank/DDBJ whole genome shotgun (WGS) entry which is preliminary data.</text>
</comment>
<sequence>MSTEPSGTSRQRGGLPEKRKAIAAAARAVFAREGYTRASVDAIAAEAGVSKRTIYNHYRDKEELFLLTIQESAVAVATAHLDLIEHGLRDITDLEEDLTAFGRAWAVPLPDFEDHFALVRVIIAEAARLPEAVLRGWLEAGPRPVTAGLTKSIGDLVDRGLLVTDDLDETVRHFVLLVNTEALEQSFHHAIPLPAADLDHLVRSGVRTFLRLYRA</sequence>
<dbReference type="OrthoDB" id="7186128at2"/>
<evidence type="ECO:0000256" key="3">
    <source>
        <dbReference type="ARBA" id="ARBA00023163"/>
    </source>
</evidence>
<evidence type="ECO:0000259" key="5">
    <source>
        <dbReference type="PROSITE" id="PS50977"/>
    </source>
</evidence>
<accession>W7J1Q8</accession>
<dbReference type="PRINTS" id="PR00455">
    <property type="entry name" value="HTHTETR"/>
</dbReference>
<dbReference type="PANTHER" id="PTHR30055:SF146">
    <property type="entry name" value="HTH-TYPE TRANSCRIPTIONAL DUAL REGULATOR CECR"/>
    <property type="match status" value="1"/>
</dbReference>
<keyword evidence="1" id="KW-0805">Transcription regulation</keyword>
<keyword evidence="2 4" id="KW-0238">DNA-binding</keyword>
<evidence type="ECO:0000313" key="6">
    <source>
        <dbReference type="EMBL" id="EWC62982.1"/>
    </source>
</evidence>
<feature type="DNA-binding region" description="H-T-H motif" evidence="4">
    <location>
        <begin position="39"/>
        <end position="58"/>
    </location>
</feature>
<keyword evidence="7" id="KW-1185">Reference proteome</keyword>
<dbReference type="GO" id="GO:0003700">
    <property type="term" value="F:DNA-binding transcription factor activity"/>
    <property type="evidence" value="ECO:0007669"/>
    <property type="project" value="TreeGrafter"/>
</dbReference>
<dbReference type="InterPro" id="IPR001647">
    <property type="entry name" value="HTH_TetR"/>
</dbReference>
<evidence type="ECO:0000256" key="2">
    <source>
        <dbReference type="ARBA" id="ARBA00023125"/>
    </source>
</evidence>
<dbReference type="EMBL" id="AYXG01000060">
    <property type="protein sequence ID" value="EWC62982.1"/>
    <property type="molecule type" value="Genomic_DNA"/>
</dbReference>
<evidence type="ECO:0000256" key="1">
    <source>
        <dbReference type="ARBA" id="ARBA00023015"/>
    </source>
</evidence>
<dbReference type="InterPro" id="IPR039536">
    <property type="entry name" value="TetR_C_Proteobacteria"/>
</dbReference>
<protein>
    <submittedName>
        <fullName evidence="6">Transcriptional regulator, TetR family</fullName>
    </submittedName>
</protein>
<dbReference type="PROSITE" id="PS50977">
    <property type="entry name" value="HTH_TETR_2"/>
    <property type="match status" value="1"/>
</dbReference>
<dbReference type="GO" id="GO:0045892">
    <property type="term" value="P:negative regulation of DNA-templated transcription"/>
    <property type="evidence" value="ECO:0007669"/>
    <property type="project" value="UniProtKB-ARBA"/>
</dbReference>